<gene>
    <name evidence="5" type="ORF">HHK36_031177</name>
</gene>
<keyword evidence="6" id="KW-1185">Reference proteome</keyword>
<evidence type="ECO:0000313" key="6">
    <source>
        <dbReference type="Proteomes" id="UP000655225"/>
    </source>
</evidence>
<evidence type="ECO:0000256" key="2">
    <source>
        <dbReference type="ARBA" id="ARBA00023125"/>
    </source>
</evidence>
<dbReference type="GO" id="GO:0003677">
    <property type="term" value="F:DNA binding"/>
    <property type="evidence" value="ECO:0007669"/>
    <property type="project" value="UniProtKB-KW"/>
</dbReference>
<dbReference type="GO" id="GO:0003700">
    <property type="term" value="F:DNA-binding transcription factor activity"/>
    <property type="evidence" value="ECO:0007669"/>
    <property type="project" value="InterPro"/>
</dbReference>
<dbReference type="InterPro" id="IPR046347">
    <property type="entry name" value="bZIP_sf"/>
</dbReference>
<dbReference type="OMA" id="QMNTHAR"/>
<accession>A0A834YD23</accession>
<evidence type="ECO:0000256" key="3">
    <source>
        <dbReference type="ARBA" id="ARBA00023242"/>
    </source>
</evidence>
<sequence>MEDVWKDINLAYLHDHPTGEELGLPRNNTFRGTILGDFLARPFNKDPPRSVNLSTPGPTTFAGDVRPFGGSPAPAPAPDTVLSLHPWPEFDTHPIRPHSQFHSYDSAATASYISSLNTPFDASASSSGFSSFYNKRVPETDGNSGERRHKCMIKNRESAARSRARKQESLSLSLSLQCETYEVDWTNDRFFLHQLLFCFRTLVNLLQAYTNELELEVAHLIEENAKLRKQQQKLHLAAAAQLPKNRTLQRTSTAPF</sequence>
<reference evidence="5 6" key="1">
    <citation type="submission" date="2020-04" db="EMBL/GenBank/DDBJ databases">
        <title>Plant Genome Project.</title>
        <authorList>
            <person name="Zhang R.-G."/>
        </authorList>
    </citation>
    <scope>NUCLEOTIDE SEQUENCE [LARGE SCALE GENOMIC DNA]</scope>
    <source>
        <strain evidence="5">YNK0</strain>
        <tissue evidence="5">Leaf</tissue>
    </source>
</reference>
<dbReference type="OrthoDB" id="644067at2759"/>
<dbReference type="SUPFAM" id="SSF57959">
    <property type="entry name" value="Leucine zipper domain"/>
    <property type="match status" value="1"/>
</dbReference>
<dbReference type="EMBL" id="JABCRI010000024">
    <property type="protein sequence ID" value="KAF8377792.1"/>
    <property type="molecule type" value="Genomic_DNA"/>
</dbReference>
<dbReference type="Proteomes" id="UP000655225">
    <property type="component" value="Unassembled WGS sequence"/>
</dbReference>
<dbReference type="InterPro" id="IPR004827">
    <property type="entry name" value="bZIP"/>
</dbReference>
<comment type="caution">
    <text evidence="5">The sequence shown here is derived from an EMBL/GenBank/DDBJ whole genome shotgun (WGS) entry which is preliminary data.</text>
</comment>
<dbReference type="GO" id="GO:0005634">
    <property type="term" value="C:nucleus"/>
    <property type="evidence" value="ECO:0007669"/>
    <property type="project" value="UniProtKB-SubCell"/>
</dbReference>
<dbReference type="GO" id="GO:0045893">
    <property type="term" value="P:positive regulation of DNA-templated transcription"/>
    <property type="evidence" value="ECO:0007669"/>
    <property type="project" value="InterPro"/>
</dbReference>
<dbReference type="InterPro" id="IPR043452">
    <property type="entry name" value="BZIP46-like"/>
</dbReference>
<dbReference type="AlphaFoldDB" id="A0A834YD23"/>
<organism evidence="5 6">
    <name type="scientific">Tetracentron sinense</name>
    <name type="common">Spur-leaf</name>
    <dbReference type="NCBI Taxonomy" id="13715"/>
    <lineage>
        <taxon>Eukaryota</taxon>
        <taxon>Viridiplantae</taxon>
        <taxon>Streptophyta</taxon>
        <taxon>Embryophyta</taxon>
        <taxon>Tracheophyta</taxon>
        <taxon>Spermatophyta</taxon>
        <taxon>Magnoliopsida</taxon>
        <taxon>Trochodendrales</taxon>
        <taxon>Trochodendraceae</taxon>
        <taxon>Tetracentron</taxon>
    </lineage>
</organism>
<evidence type="ECO:0000313" key="5">
    <source>
        <dbReference type="EMBL" id="KAF8377792.1"/>
    </source>
</evidence>
<dbReference type="PANTHER" id="PTHR22952">
    <property type="entry name" value="CAMP-RESPONSE ELEMENT BINDING PROTEIN-RELATED"/>
    <property type="match status" value="1"/>
</dbReference>
<evidence type="ECO:0000259" key="4">
    <source>
        <dbReference type="PROSITE" id="PS00036"/>
    </source>
</evidence>
<keyword evidence="2" id="KW-0238">DNA-binding</keyword>
<dbReference type="PANTHER" id="PTHR22952:SF433">
    <property type="entry name" value="PROTEIN FD"/>
    <property type="match status" value="1"/>
</dbReference>
<feature type="domain" description="BZIP" evidence="4">
    <location>
        <begin position="150"/>
        <end position="165"/>
    </location>
</feature>
<dbReference type="PROSITE" id="PS00036">
    <property type="entry name" value="BZIP_BASIC"/>
    <property type="match status" value="1"/>
</dbReference>
<evidence type="ECO:0000256" key="1">
    <source>
        <dbReference type="ARBA" id="ARBA00004123"/>
    </source>
</evidence>
<protein>
    <recommendedName>
        <fullName evidence="4">BZIP domain-containing protein</fullName>
    </recommendedName>
</protein>
<dbReference type="CDD" id="cd14707">
    <property type="entry name" value="bZIP_plant_BZIP46"/>
    <property type="match status" value="1"/>
</dbReference>
<keyword evidence="3" id="KW-0539">Nucleus</keyword>
<comment type="subcellular location">
    <subcellularLocation>
        <location evidence="1">Nucleus</location>
    </subcellularLocation>
</comment>
<name>A0A834YD23_TETSI</name>
<dbReference type="Gene3D" id="1.20.5.170">
    <property type="match status" value="1"/>
</dbReference>
<proteinExistence type="predicted"/>